<dbReference type="AlphaFoldDB" id="Q2S6V4"/>
<dbReference type="CDD" id="cd00077">
    <property type="entry name" value="HDc"/>
    <property type="match status" value="1"/>
</dbReference>
<dbReference type="InterPro" id="IPR006674">
    <property type="entry name" value="HD_domain"/>
</dbReference>
<dbReference type="PANTHER" id="PTHR47545:SF1">
    <property type="entry name" value="MULTIFUNCTIONAL CCA PROTEIN"/>
    <property type="match status" value="1"/>
</dbReference>
<dbReference type="Pfam" id="PF01966">
    <property type="entry name" value="HD"/>
    <property type="match status" value="1"/>
</dbReference>
<dbReference type="GO" id="GO:0000166">
    <property type="term" value="F:nucleotide binding"/>
    <property type="evidence" value="ECO:0007669"/>
    <property type="project" value="UniProtKB-KW"/>
</dbReference>
<dbReference type="eggNOG" id="COG4639">
    <property type="taxonomic scope" value="Bacteria"/>
</dbReference>
<dbReference type="SUPFAM" id="SSF52540">
    <property type="entry name" value="P-loop containing nucleoside triphosphate hydrolases"/>
    <property type="match status" value="1"/>
</dbReference>
<dbReference type="STRING" id="349521.HCH_07005"/>
<dbReference type="RefSeq" id="WP_011400670.1">
    <property type="nucleotide sequence ID" value="NC_007645.1"/>
</dbReference>
<dbReference type="SUPFAM" id="SSF109604">
    <property type="entry name" value="HD-domain/PDEase-like"/>
    <property type="match status" value="1"/>
</dbReference>
<dbReference type="Gene3D" id="1.10.3090.10">
    <property type="entry name" value="cca-adding enzyme, domain 2"/>
    <property type="match status" value="1"/>
</dbReference>
<evidence type="ECO:0000313" key="4">
    <source>
        <dbReference type="Proteomes" id="UP000000238"/>
    </source>
</evidence>
<dbReference type="KEGG" id="hch:HCH_07005"/>
<dbReference type="OrthoDB" id="9805698at2"/>
<dbReference type="eggNOG" id="COG2844">
    <property type="taxonomic scope" value="Bacteria"/>
</dbReference>
<reference evidence="3 4" key="1">
    <citation type="journal article" date="2005" name="Nucleic Acids Res.">
        <title>Genomic blueprint of Hahella chejuensis, a marine microbe producing an algicidal agent.</title>
        <authorList>
            <person name="Jeong H."/>
            <person name="Yim J.H."/>
            <person name="Lee C."/>
            <person name="Choi S.-H."/>
            <person name="Park Y.K."/>
            <person name="Yoon S.H."/>
            <person name="Hur C.-G."/>
            <person name="Kang H.-Y."/>
            <person name="Kim D."/>
            <person name="Lee H.H."/>
            <person name="Park K.H."/>
            <person name="Park S.-H."/>
            <person name="Park H.-S."/>
            <person name="Lee H.K."/>
            <person name="Oh T.K."/>
            <person name="Kim J.F."/>
        </authorList>
    </citation>
    <scope>NUCLEOTIDE SEQUENCE [LARGE SCALE GENOMIC DNA]</scope>
    <source>
        <strain evidence="3 4">KCTC 2396</strain>
    </source>
</reference>
<organism evidence="3 4">
    <name type="scientific">Hahella chejuensis (strain KCTC 2396)</name>
    <dbReference type="NCBI Taxonomy" id="349521"/>
    <lineage>
        <taxon>Bacteria</taxon>
        <taxon>Pseudomonadati</taxon>
        <taxon>Pseudomonadota</taxon>
        <taxon>Gammaproteobacteria</taxon>
        <taxon>Oceanospirillales</taxon>
        <taxon>Hahellaceae</taxon>
        <taxon>Hahella</taxon>
    </lineage>
</organism>
<evidence type="ECO:0000256" key="1">
    <source>
        <dbReference type="ARBA" id="ARBA00022741"/>
    </source>
</evidence>
<dbReference type="EMBL" id="CP000155">
    <property type="protein sequence ID" value="ABC33620.1"/>
    <property type="molecule type" value="Genomic_DNA"/>
</dbReference>
<dbReference type="Gene3D" id="3.40.50.300">
    <property type="entry name" value="P-loop containing nucleotide triphosphate hydrolases"/>
    <property type="match status" value="1"/>
</dbReference>
<dbReference type="InterPro" id="IPR027417">
    <property type="entry name" value="P-loop_NTPase"/>
</dbReference>
<dbReference type="InterPro" id="IPR050124">
    <property type="entry name" value="tRNA_CCA-adding_enzyme"/>
</dbReference>
<dbReference type="Pfam" id="PF13671">
    <property type="entry name" value="AAA_33"/>
    <property type="match status" value="1"/>
</dbReference>
<name>Q2S6V4_HAHCH</name>
<evidence type="ECO:0000259" key="2">
    <source>
        <dbReference type="Pfam" id="PF01966"/>
    </source>
</evidence>
<keyword evidence="4" id="KW-1185">Reference proteome</keyword>
<protein>
    <submittedName>
        <fullName evidence="3">tRNA nucleotidyltransferase/poly(A) polymerase</fullName>
    </submittedName>
</protein>
<proteinExistence type="predicted"/>
<accession>Q2S6V4</accession>
<dbReference type="GO" id="GO:0016740">
    <property type="term" value="F:transferase activity"/>
    <property type="evidence" value="ECO:0007669"/>
    <property type="project" value="UniProtKB-KW"/>
</dbReference>
<evidence type="ECO:0000313" key="3">
    <source>
        <dbReference type="EMBL" id="ABC33620.1"/>
    </source>
</evidence>
<dbReference type="Proteomes" id="UP000000238">
    <property type="component" value="Chromosome"/>
</dbReference>
<keyword evidence="1" id="KW-0547">Nucleotide-binding</keyword>
<keyword evidence="3" id="KW-0808">Transferase</keyword>
<dbReference type="PANTHER" id="PTHR47545">
    <property type="entry name" value="MULTIFUNCTIONAL CCA PROTEIN"/>
    <property type="match status" value="1"/>
</dbReference>
<gene>
    <name evidence="3" type="ordered locus">HCH_07005</name>
</gene>
<dbReference type="HOGENOM" id="CLU_059923_1_0_6"/>
<dbReference type="InterPro" id="IPR003607">
    <property type="entry name" value="HD/PDEase_dom"/>
</dbReference>
<sequence length="379" mass="43732">MIDYQQLQNWMPANNDEPDWRALWEGLPDLQPLATTPQDPYYHAEGDVWTHTKMVVNELLAGETYQQADAEQRFVLFYAALLHDIAKPATTIVKPDGGVGSPRHSRRGAVDARILLWRAGVPFALRERICRIIAQHQVPFFIFDDRAQRRPEFLAHRMSWEVSLQELYAVALADMSGRTYEKKADSIADIALFRELALQESCWEQPRGFPDEVVRQQYFRSEGATAADYGYQQPEGSEVVLLCGLPASGKNTWASRHRPDWPTVSYDDARGEMGLKYGQNEGKVAHHAIDMAKEHLRRKQPFVWNATHLSQEMRSNALDLLYAYHAKIRIVYLEAAEKTLRARNRKRDSTVTDKVIDRLLYRWEIPLPSEAHWVEYVVE</sequence>
<feature type="domain" description="HD" evidence="2">
    <location>
        <begin position="66"/>
        <end position="141"/>
    </location>
</feature>